<dbReference type="EMBL" id="CP012159">
    <property type="protein sequence ID" value="AKT40545.1"/>
    <property type="molecule type" value="Genomic_DNA"/>
</dbReference>
<keyword evidence="2" id="KW-1185">Reference proteome</keyword>
<sequence>MITGVSAAGKSTIARLLAERFERGVSVSGDAYRRMIVRGRVDMTPDPSDEALRQLDLRYRLSAAVADAYAAAGFTTVLQDIAVGDRLRFWLDAVCSRPRHLVVLVAEPEVIRARNAARGKDGYGSYPLEALDTVLRMETPRLGLWLDTSQLSPEQTVDTILARATEAQL</sequence>
<dbReference type="AlphaFoldDB" id="A0A0K1EI60"/>
<dbReference type="OrthoDB" id="9811893at2"/>
<organism evidence="1 2">
    <name type="scientific">Chondromyces crocatus</name>
    <dbReference type="NCBI Taxonomy" id="52"/>
    <lineage>
        <taxon>Bacteria</taxon>
        <taxon>Pseudomonadati</taxon>
        <taxon>Myxococcota</taxon>
        <taxon>Polyangia</taxon>
        <taxon>Polyangiales</taxon>
        <taxon>Polyangiaceae</taxon>
        <taxon>Chondromyces</taxon>
    </lineage>
</organism>
<dbReference type="STRING" id="52.CMC5_047000"/>
<dbReference type="Proteomes" id="UP000067626">
    <property type="component" value="Chromosome"/>
</dbReference>
<dbReference type="GO" id="GO:0016740">
    <property type="term" value="F:transferase activity"/>
    <property type="evidence" value="ECO:0007669"/>
    <property type="project" value="UniProtKB-KW"/>
</dbReference>
<dbReference type="Gene3D" id="3.40.50.300">
    <property type="entry name" value="P-loop containing nucleotide triphosphate hydrolases"/>
    <property type="match status" value="1"/>
</dbReference>
<dbReference type="PATRIC" id="fig|52.7.peg.5186"/>
<proteinExistence type="predicted"/>
<dbReference type="KEGG" id="ccro:CMC5_047000"/>
<reference evidence="1 2" key="1">
    <citation type="submission" date="2015-07" db="EMBL/GenBank/DDBJ databases">
        <title>Genome analysis of myxobacterium Chondromyces crocatus Cm c5 reveals a high potential for natural compound synthesis and the genetic basis for the loss of fruiting body formation.</title>
        <authorList>
            <person name="Zaburannyi N."/>
            <person name="Bunk B."/>
            <person name="Maier J."/>
            <person name="Overmann J."/>
            <person name="Mueller R."/>
        </authorList>
    </citation>
    <scope>NUCLEOTIDE SEQUENCE [LARGE SCALE GENOMIC DNA]</scope>
    <source>
        <strain evidence="1 2">Cm c5</strain>
    </source>
</reference>
<keyword evidence="1" id="KW-0808">Transferase</keyword>
<accession>A0A0K1EI60</accession>
<dbReference type="InterPro" id="IPR027417">
    <property type="entry name" value="P-loop_NTPase"/>
</dbReference>
<evidence type="ECO:0000313" key="1">
    <source>
        <dbReference type="EMBL" id="AKT40545.1"/>
    </source>
</evidence>
<evidence type="ECO:0000313" key="2">
    <source>
        <dbReference type="Proteomes" id="UP000067626"/>
    </source>
</evidence>
<dbReference type="SUPFAM" id="SSF52540">
    <property type="entry name" value="P-loop containing nucleoside triphosphate hydrolases"/>
    <property type="match status" value="1"/>
</dbReference>
<dbReference type="Pfam" id="PF13671">
    <property type="entry name" value="AAA_33"/>
    <property type="match status" value="1"/>
</dbReference>
<gene>
    <name evidence="1" type="ORF">CMC5_047000</name>
</gene>
<name>A0A0K1EI60_CHOCO</name>
<protein>
    <submittedName>
        <fullName evidence="1">Phosphotransferase</fullName>
    </submittedName>
</protein>